<dbReference type="FunFam" id="1.10.565.10:FF:000044">
    <property type="entry name" value="Ecdysone-induced protein 78C, isoform D"/>
    <property type="match status" value="1"/>
</dbReference>
<dbReference type="PROSITE" id="PS51030">
    <property type="entry name" value="NUCLEAR_REC_DBD_2"/>
    <property type="match status" value="1"/>
</dbReference>
<keyword evidence="4" id="KW-0863">Zinc-finger</keyword>
<dbReference type="PRINTS" id="PR00047">
    <property type="entry name" value="STROIDFINGER"/>
</dbReference>
<evidence type="ECO:0000256" key="7">
    <source>
        <dbReference type="ARBA" id="ARBA00023015"/>
    </source>
</evidence>
<feature type="binding site" evidence="12">
    <location>
        <begin position="139"/>
        <end position="146"/>
    </location>
    <ligand>
        <name>ATP</name>
        <dbReference type="ChEBI" id="CHEBI:30616"/>
    </ligand>
</feature>
<evidence type="ECO:0000259" key="17">
    <source>
        <dbReference type="PROSITE" id="PS51843"/>
    </source>
</evidence>
<dbReference type="Gene3D" id="3.30.50.10">
    <property type="entry name" value="Erythroid Transcription Factor GATA-1, subunit A"/>
    <property type="match status" value="1"/>
</dbReference>
<evidence type="ECO:0000256" key="2">
    <source>
        <dbReference type="ARBA" id="ARBA00022723"/>
    </source>
</evidence>
<comment type="caution">
    <text evidence="18">The sequence shown here is derived from an EMBL/GenBank/DDBJ whole genome shotgun (WGS) entry which is preliminary data.</text>
</comment>
<evidence type="ECO:0000256" key="8">
    <source>
        <dbReference type="ARBA" id="ARBA00023125"/>
    </source>
</evidence>
<keyword evidence="5" id="KW-0862">Zinc</keyword>
<dbReference type="SUPFAM" id="SSF57716">
    <property type="entry name" value="Glucocorticoid receptor-like (DNA-binding domain)"/>
    <property type="match status" value="1"/>
</dbReference>
<dbReference type="Gene3D" id="1.10.565.10">
    <property type="entry name" value="Retinoid X Receptor"/>
    <property type="match status" value="1"/>
</dbReference>
<keyword evidence="6 12" id="KW-0067">ATP-binding</keyword>
<evidence type="ECO:0000256" key="10">
    <source>
        <dbReference type="ARBA" id="ARBA00023170"/>
    </source>
</evidence>
<name>A0A8J6HBM6_TENMO</name>
<dbReference type="PROSITE" id="PS51843">
    <property type="entry name" value="NR_LBD"/>
    <property type="match status" value="1"/>
</dbReference>
<sequence>MEGNNVMDRNISYLRARDPSILTFNRPHLSEVRTNLIEEFCNDNHQQEQDHNIRVFLRIKNGYDFNDLYEVEGDKLTSKVPPGSNFLRNVKEGDSMLKTYTFTKIFGPGTTQKGIFDDVVKPKILDFINGQTSTLLTYGASGSGKTFTVIGTDQEPGVVPRSLEYLFRTLPQISKDPFAKPLPTGEVTILSDSDCRKEKLLCESLLNASSSSVDKIQHVKTYSAMQQRLSNEPVAQLEDHSNISIAVWVSFAEIYNEQIFDLLQFDPPRGKQRPRLRLGMSNGQAYIKNLCNVSVSSGQEAYQILQHGIHNLNYAPTRLNSHSSRSHSIFTIKLVQVSNLDGGSFVSTFNFCDLAGSERSKKTLNAGDRLKESNSINSSLLVLGRCISAVRNLQKQDDNKMVPFRESKLTQLFQRALGGYEDIAMIVNISPSREMFDESQHVLNFSAVAKEISIERKLEPRKKKNRFSQLVEKGNDAPSEEDDGNVEQLRNAVLFLQNELEQQRNEFEVTEKLNRDYVIQGYEKLMEEVEVHTKKRIEDAKDYVRVRYEQKLRNMSRKYEQLLKESEQKSNVIEISSSDEESDDSASNKKKLQVLNDTLNEGVRDFRELKEKYQLLENEYMLLKEKCCELETELMSYRQERTDYVNETPLRLAAIRFTLAVERASDDGIRLDTELAGKCRFHLHQCLRRCFGGGADSYPRDPFFYLVQLLDAPQLFMDTFFNGKASDNFLPIAYEICRKLCQTRTDFESCQSPGGVQSEFYSTQEQSVTSRSHWPFSPTVMAAINRHLPSMIFLQHPNATDEVWSLDAKIRIELYTRVHAASSLQLVDSAKVQLKKYASLVRGVCSTRKASILDESESVPDQRSFVFFVATEVVVECDSARRSVAVVLFVECTRLDRDPDVLSTLVSDLVLAPPLALPPRLSAEDNKICILIVIWAHSLPSRLLVPCITWRCVATRARPQPPVGDVSDVMDVFKIEQSIGGGVPSPDKITPEVSFDAGSEFNLSFFDTDSNTQGFSDPGSVGSTSASSPPPLKLTPLPGTSAPSQGLLSPPAVKQGIHTPRFSRGPSDHANYLGDRRRFCVDVDVASLRFDFYLDDDIIDSLSLPKINSCYGSFSRNFSVEGSIRKSLIIIVDGIVAGGRFRQNVPPPSPLPIRFPQQHYVAADSNSSSTTKSFVPCKVCGDKASGYHYGVTSCEGCKGFFRRSIQKQIEYRCLRDGKCLVIRLNRNRCQYCRFKKCLSVGMSRDSVRYGRVPKRSRERSTEESSRVTTTDADQSDSETKQLAVYDVILTVSQAHHANCGYTEEHTRNLVRKPVVLPPASPADSEVASSTAESMEQERCWLWQQFAANITPSVQRVVEFAKRVPGFCDLGQDDQLILIKIGFFEIWLSHVARLTTNSLMMFDDGTTMTRQQLDIMYDADFISSVLHFASTFNALSLNDTEVGLFSAVVLLTADRNGITDVKSIEHHQDKLIEALKVQVGRNHANEPQLFSSLLIKLPELRNLGAKHSAHLDWFRMNWTKLTLPPLFAEIFDIPKSEDDLQ</sequence>
<dbReference type="Proteomes" id="UP000719412">
    <property type="component" value="Unassembled WGS sequence"/>
</dbReference>
<evidence type="ECO:0000256" key="11">
    <source>
        <dbReference type="ARBA" id="ARBA00023242"/>
    </source>
</evidence>
<dbReference type="InterPro" id="IPR000536">
    <property type="entry name" value="Nucl_hrmn_rcpt_lig-bd"/>
</dbReference>
<dbReference type="PROSITE" id="PS50067">
    <property type="entry name" value="KINESIN_MOTOR_2"/>
    <property type="match status" value="1"/>
</dbReference>
<dbReference type="GO" id="GO:0003700">
    <property type="term" value="F:DNA-binding transcription factor activity"/>
    <property type="evidence" value="ECO:0007669"/>
    <property type="project" value="InterPro"/>
</dbReference>
<dbReference type="PROSITE" id="PS00411">
    <property type="entry name" value="KINESIN_MOTOR_1"/>
    <property type="match status" value="1"/>
</dbReference>
<evidence type="ECO:0000259" key="16">
    <source>
        <dbReference type="PROSITE" id="PS51030"/>
    </source>
</evidence>
<dbReference type="InterPro" id="IPR035500">
    <property type="entry name" value="NHR-like_dom_sf"/>
</dbReference>
<feature type="region of interest" description="Disordered" evidence="14">
    <location>
        <begin position="1014"/>
        <end position="1068"/>
    </location>
</feature>
<evidence type="ECO:0000313" key="18">
    <source>
        <dbReference type="EMBL" id="KAH0811699.1"/>
    </source>
</evidence>
<evidence type="ECO:0000256" key="5">
    <source>
        <dbReference type="ARBA" id="ARBA00022833"/>
    </source>
</evidence>
<dbReference type="InterPro" id="IPR048008">
    <property type="entry name" value="NR_LBD_DmE78-like"/>
</dbReference>
<dbReference type="Pfam" id="PF00105">
    <property type="entry name" value="zf-C4"/>
    <property type="match status" value="1"/>
</dbReference>
<keyword evidence="3 12" id="KW-0547">Nucleotide-binding</keyword>
<gene>
    <name evidence="18" type="ORF">GEV33_011093</name>
</gene>
<dbReference type="InterPro" id="IPR013088">
    <property type="entry name" value="Znf_NHR/GATA"/>
</dbReference>
<dbReference type="EMBL" id="JABDTM020026631">
    <property type="protein sequence ID" value="KAH0811699.1"/>
    <property type="molecule type" value="Genomic_DNA"/>
</dbReference>
<dbReference type="PRINTS" id="PR00398">
    <property type="entry name" value="STRDHORMONER"/>
</dbReference>
<dbReference type="SMART" id="SM00399">
    <property type="entry name" value="ZnF_C4"/>
    <property type="match status" value="1"/>
</dbReference>
<reference evidence="18" key="1">
    <citation type="journal article" date="2020" name="J Insects Food Feed">
        <title>The yellow mealworm (Tenebrio molitor) genome: a resource for the emerging insects as food and feed industry.</title>
        <authorList>
            <person name="Eriksson T."/>
            <person name="Andere A."/>
            <person name="Kelstrup H."/>
            <person name="Emery V."/>
            <person name="Picard C."/>
        </authorList>
    </citation>
    <scope>NUCLEOTIDE SEQUENCE</scope>
    <source>
        <strain evidence="18">Stoneville</strain>
        <tissue evidence="18">Whole head</tissue>
    </source>
</reference>
<dbReference type="GO" id="GO:0008270">
    <property type="term" value="F:zinc ion binding"/>
    <property type="evidence" value="ECO:0007669"/>
    <property type="project" value="UniProtKB-KW"/>
</dbReference>
<keyword evidence="10" id="KW-0675">Receptor</keyword>
<feature type="region of interest" description="Disordered" evidence="14">
    <location>
        <begin position="465"/>
        <end position="484"/>
    </location>
</feature>
<evidence type="ECO:0000256" key="14">
    <source>
        <dbReference type="SAM" id="MobiDB-lite"/>
    </source>
</evidence>
<dbReference type="GO" id="GO:0043565">
    <property type="term" value="F:sequence-specific DNA binding"/>
    <property type="evidence" value="ECO:0007669"/>
    <property type="project" value="InterPro"/>
</dbReference>
<dbReference type="GO" id="GO:0003777">
    <property type="term" value="F:microtubule motor activity"/>
    <property type="evidence" value="ECO:0007669"/>
    <property type="project" value="InterPro"/>
</dbReference>
<feature type="coiled-coil region" evidence="13">
    <location>
        <begin position="599"/>
        <end position="626"/>
    </location>
</feature>
<dbReference type="InterPro" id="IPR019821">
    <property type="entry name" value="Kinesin_motor_CS"/>
</dbReference>
<dbReference type="GO" id="GO:0007018">
    <property type="term" value="P:microtubule-based movement"/>
    <property type="evidence" value="ECO:0007669"/>
    <property type="project" value="InterPro"/>
</dbReference>
<reference evidence="18" key="2">
    <citation type="submission" date="2021-08" db="EMBL/GenBank/DDBJ databases">
        <authorList>
            <person name="Eriksson T."/>
        </authorList>
    </citation>
    <scope>NUCLEOTIDE SEQUENCE</scope>
    <source>
        <strain evidence="18">Stoneville</strain>
        <tissue evidence="18">Whole head</tissue>
    </source>
</reference>
<dbReference type="InterPro" id="IPR001723">
    <property type="entry name" value="Nuclear_hrmn_rcpt"/>
</dbReference>
<dbReference type="Pfam" id="PF00104">
    <property type="entry name" value="Hormone_recep"/>
    <property type="match status" value="1"/>
</dbReference>
<dbReference type="PANTHER" id="PTHR45805:SF10">
    <property type="entry name" value="ECDYSONE-INDUCED PROTEIN 78C"/>
    <property type="match status" value="1"/>
</dbReference>
<evidence type="ECO:0000256" key="4">
    <source>
        <dbReference type="ARBA" id="ARBA00022771"/>
    </source>
</evidence>
<dbReference type="SUPFAM" id="SSF48508">
    <property type="entry name" value="Nuclear receptor ligand-binding domain"/>
    <property type="match status" value="1"/>
</dbReference>
<dbReference type="SMART" id="SM00430">
    <property type="entry name" value="HOLI"/>
    <property type="match status" value="1"/>
</dbReference>
<keyword evidence="2" id="KW-0479">Metal-binding</keyword>
<dbReference type="InterPro" id="IPR001628">
    <property type="entry name" value="Znf_hrmn_rcpt"/>
</dbReference>
<evidence type="ECO:0000256" key="3">
    <source>
        <dbReference type="ARBA" id="ARBA00022741"/>
    </source>
</evidence>
<feature type="coiled-coil region" evidence="13">
    <location>
        <begin position="486"/>
        <end position="513"/>
    </location>
</feature>
<feature type="region of interest" description="Disordered" evidence="14">
    <location>
        <begin position="570"/>
        <end position="589"/>
    </location>
</feature>
<feature type="domain" description="NR LBD" evidence="17">
    <location>
        <begin position="1301"/>
        <end position="1532"/>
    </location>
</feature>
<dbReference type="GO" id="GO:0005524">
    <property type="term" value="F:ATP binding"/>
    <property type="evidence" value="ECO:0007669"/>
    <property type="project" value="UniProtKB-UniRule"/>
</dbReference>
<dbReference type="InterPro" id="IPR036961">
    <property type="entry name" value="Kinesin_motor_dom_sf"/>
</dbReference>
<organism evidence="18 19">
    <name type="scientific">Tenebrio molitor</name>
    <name type="common">Yellow mealworm beetle</name>
    <dbReference type="NCBI Taxonomy" id="7067"/>
    <lineage>
        <taxon>Eukaryota</taxon>
        <taxon>Metazoa</taxon>
        <taxon>Ecdysozoa</taxon>
        <taxon>Arthropoda</taxon>
        <taxon>Hexapoda</taxon>
        <taxon>Insecta</taxon>
        <taxon>Pterygota</taxon>
        <taxon>Neoptera</taxon>
        <taxon>Endopterygota</taxon>
        <taxon>Coleoptera</taxon>
        <taxon>Polyphaga</taxon>
        <taxon>Cucujiformia</taxon>
        <taxon>Tenebrionidae</taxon>
        <taxon>Tenebrio</taxon>
    </lineage>
</organism>
<keyword evidence="11" id="KW-0539">Nucleus</keyword>
<dbReference type="PANTHER" id="PTHR45805">
    <property type="entry name" value="NUCLEAR HORMONE RECEPTOR HR3-RELATED"/>
    <property type="match status" value="1"/>
</dbReference>
<evidence type="ECO:0000256" key="6">
    <source>
        <dbReference type="ARBA" id="ARBA00022840"/>
    </source>
</evidence>
<feature type="region of interest" description="Disordered" evidence="14">
    <location>
        <begin position="1248"/>
        <end position="1278"/>
    </location>
</feature>
<keyword evidence="7" id="KW-0805">Transcription regulation</keyword>
<dbReference type="FunFam" id="3.30.50.10:FF:000056">
    <property type="entry name" value="Peroxisome proliferator-activated receptor gamma"/>
    <property type="match status" value="1"/>
</dbReference>
<dbReference type="CDD" id="cd07165">
    <property type="entry name" value="NR_DBD_DmE78_like"/>
    <property type="match status" value="1"/>
</dbReference>
<keyword evidence="12" id="KW-0505">Motor protein</keyword>
<dbReference type="InterPro" id="IPR027417">
    <property type="entry name" value="P-loop_NTPase"/>
</dbReference>
<keyword evidence="8" id="KW-0238">DNA-binding</keyword>
<feature type="domain" description="Kinesin motor" evidence="15">
    <location>
        <begin position="52"/>
        <end position="452"/>
    </location>
</feature>
<dbReference type="SMART" id="SM00129">
    <property type="entry name" value="KISc"/>
    <property type="match status" value="1"/>
</dbReference>
<comment type="similarity">
    <text evidence="12">Belongs to the TRAFAC class myosin-kinesin ATPase superfamily. Kinesin family.</text>
</comment>
<keyword evidence="13" id="KW-0175">Coiled coil</keyword>
<dbReference type="GO" id="GO:0005634">
    <property type="term" value="C:nucleus"/>
    <property type="evidence" value="ECO:0007669"/>
    <property type="project" value="UniProtKB-SubCell"/>
</dbReference>
<dbReference type="PROSITE" id="PS00031">
    <property type="entry name" value="NUCLEAR_REC_DBD_1"/>
    <property type="match status" value="1"/>
</dbReference>
<dbReference type="Gene3D" id="3.40.850.10">
    <property type="entry name" value="Kinesin motor domain"/>
    <property type="match status" value="1"/>
</dbReference>
<dbReference type="GO" id="GO:0008017">
    <property type="term" value="F:microtubule binding"/>
    <property type="evidence" value="ECO:0007669"/>
    <property type="project" value="InterPro"/>
</dbReference>
<proteinExistence type="inferred from homology"/>
<keyword evidence="19" id="KW-1185">Reference proteome</keyword>
<feature type="domain" description="Nuclear receptor" evidence="16">
    <location>
        <begin position="1174"/>
        <end position="1249"/>
    </location>
</feature>
<evidence type="ECO:0000259" key="15">
    <source>
        <dbReference type="PROSITE" id="PS50067"/>
    </source>
</evidence>
<dbReference type="InterPro" id="IPR001752">
    <property type="entry name" value="Kinesin_motor_dom"/>
</dbReference>
<keyword evidence="9" id="KW-0804">Transcription</keyword>
<evidence type="ECO:0000256" key="1">
    <source>
        <dbReference type="ARBA" id="ARBA00004123"/>
    </source>
</evidence>
<protein>
    <submittedName>
        <fullName evidence="18">Uncharacterized protein</fullName>
    </submittedName>
</protein>
<accession>A0A8J6HBM6</accession>
<dbReference type="SUPFAM" id="SSF52540">
    <property type="entry name" value="P-loop containing nucleoside triphosphate hydrolases"/>
    <property type="match status" value="1"/>
</dbReference>
<dbReference type="CDD" id="cd06941">
    <property type="entry name" value="NR_LBD_DmE78_like"/>
    <property type="match status" value="1"/>
</dbReference>
<evidence type="ECO:0000256" key="9">
    <source>
        <dbReference type="ARBA" id="ARBA00023163"/>
    </source>
</evidence>
<evidence type="ECO:0000313" key="19">
    <source>
        <dbReference type="Proteomes" id="UP000719412"/>
    </source>
</evidence>
<dbReference type="Pfam" id="PF00225">
    <property type="entry name" value="Kinesin"/>
    <property type="match status" value="1"/>
</dbReference>
<comment type="subcellular location">
    <subcellularLocation>
        <location evidence="1">Nucleus</location>
    </subcellularLocation>
</comment>
<evidence type="ECO:0000256" key="13">
    <source>
        <dbReference type="SAM" id="Coils"/>
    </source>
</evidence>
<evidence type="ECO:0000256" key="12">
    <source>
        <dbReference type="PROSITE-ProRule" id="PRU00283"/>
    </source>
</evidence>